<gene>
    <name evidence="2" type="ORF">ACFQ3U_11950</name>
</gene>
<organism evidence="2 3">
    <name type="scientific">Leucobacter albus</name>
    <dbReference type="NCBI Taxonomy" id="272210"/>
    <lineage>
        <taxon>Bacteria</taxon>
        <taxon>Bacillati</taxon>
        <taxon>Actinomycetota</taxon>
        <taxon>Actinomycetes</taxon>
        <taxon>Micrococcales</taxon>
        <taxon>Microbacteriaceae</taxon>
        <taxon>Leucobacter</taxon>
    </lineage>
</organism>
<reference evidence="3" key="1">
    <citation type="journal article" date="2019" name="Int. J. Syst. Evol. Microbiol.">
        <title>The Global Catalogue of Microorganisms (GCM) 10K type strain sequencing project: providing services to taxonomists for standard genome sequencing and annotation.</title>
        <authorList>
            <consortium name="The Broad Institute Genomics Platform"/>
            <consortium name="The Broad Institute Genome Sequencing Center for Infectious Disease"/>
            <person name="Wu L."/>
            <person name="Ma J."/>
        </authorList>
    </citation>
    <scope>NUCLEOTIDE SEQUENCE [LARGE SCALE GENOMIC DNA]</scope>
    <source>
        <strain evidence="3">CCUG 50213</strain>
    </source>
</reference>
<accession>A0ABW3TPU1</accession>
<protein>
    <submittedName>
        <fullName evidence="2">Uncharacterized protein</fullName>
    </submittedName>
</protein>
<proteinExistence type="predicted"/>
<evidence type="ECO:0000313" key="2">
    <source>
        <dbReference type="EMBL" id="MFD1202605.1"/>
    </source>
</evidence>
<keyword evidence="3" id="KW-1185">Reference proteome</keyword>
<dbReference type="EMBL" id="JBHTLY010000005">
    <property type="protein sequence ID" value="MFD1202605.1"/>
    <property type="molecule type" value="Genomic_DNA"/>
</dbReference>
<name>A0ABW3TPU1_9MICO</name>
<evidence type="ECO:0000313" key="3">
    <source>
        <dbReference type="Proteomes" id="UP001597181"/>
    </source>
</evidence>
<feature type="chain" id="PRO_5046793643" evidence="1">
    <location>
        <begin position="21"/>
        <end position="126"/>
    </location>
</feature>
<dbReference type="Proteomes" id="UP001597181">
    <property type="component" value="Unassembled WGS sequence"/>
</dbReference>
<dbReference type="RefSeq" id="WP_343960581.1">
    <property type="nucleotide sequence ID" value="NZ_BAAAKZ010000008.1"/>
</dbReference>
<feature type="signal peptide" evidence="1">
    <location>
        <begin position="1"/>
        <end position="20"/>
    </location>
</feature>
<evidence type="ECO:0000256" key="1">
    <source>
        <dbReference type="SAM" id="SignalP"/>
    </source>
</evidence>
<dbReference type="PROSITE" id="PS51257">
    <property type="entry name" value="PROKAR_LIPOPROTEIN"/>
    <property type="match status" value="1"/>
</dbReference>
<keyword evidence="1" id="KW-0732">Signal</keyword>
<sequence length="126" mass="12725">MRRRVAITLTGALAAAVLLAGCTSAEDGARPQAAEVSPVVAMLPVGELGGAPGQLAVGEEIEVVVDTPDIDWEITSSDPAVVQLADTDKNPGVVRLIAVAEGAADIVFDGGDAEARDELHVTVGKG</sequence>
<comment type="caution">
    <text evidence="2">The sequence shown here is derived from an EMBL/GenBank/DDBJ whole genome shotgun (WGS) entry which is preliminary data.</text>
</comment>